<name>A0A0W0D8V6_CANGB</name>
<protein>
    <submittedName>
        <fullName evidence="2">Uncharacterized protein</fullName>
    </submittedName>
</protein>
<accession>A0A0W0D8V6</accession>
<proteinExistence type="predicted"/>
<comment type="caution">
    <text evidence="2">The sequence shown here is derived from an EMBL/GenBank/DDBJ whole genome shotgun (WGS) entry which is preliminary data.</text>
</comment>
<dbReference type="Proteomes" id="UP000054886">
    <property type="component" value="Unassembled WGS sequence"/>
</dbReference>
<evidence type="ECO:0000313" key="2">
    <source>
        <dbReference type="EMBL" id="KTB04651.1"/>
    </source>
</evidence>
<dbReference type="EMBL" id="LLZZ01000116">
    <property type="protein sequence ID" value="KTB04651.1"/>
    <property type="molecule type" value="Genomic_DNA"/>
</dbReference>
<dbReference type="VEuPathDB" id="FungiDB:GVI51_H08811"/>
<keyword evidence="1" id="KW-0732">Signal</keyword>
<organism evidence="2 3">
    <name type="scientific">Candida glabrata</name>
    <name type="common">Yeast</name>
    <name type="synonym">Torulopsis glabrata</name>
    <dbReference type="NCBI Taxonomy" id="5478"/>
    <lineage>
        <taxon>Eukaryota</taxon>
        <taxon>Fungi</taxon>
        <taxon>Dikarya</taxon>
        <taxon>Ascomycota</taxon>
        <taxon>Saccharomycotina</taxon>
        <taxon>Saccharomycetes</taxon>
        <taxon>Saccharomycetales</taxon>
        <taxon>Saccharomycetaceae</taxon>
        <taxon>Nakaseomyces</taxon>
    </lineage>
</organism>
<dbReference type="AlphaFoldDB" id="A0A0W0D8V6"/>
<sequence length="346" mass="39840">MMLHLVTLFILVVNKFSCGFIVPQMNHEQPSDIASLVCATRIEDERFPNIKKFLSQYFQAWQPGSNSGGYTGFKIYKHFLFQFLPPLVDNSIKVTFCRDGVSQWTVTQNMQEDIDWNKFICIYDGKSNITSSLRTAAINDINNYHCFKLARRKKYVKRNYSFFLPGSFIGGLYYCNLSKNQKIQILDSSTSNLVVLHSNPVPLCNENNTIPLLPLVSDDLRGYWSYWYSKKSHNKVKEILNANVHKVVPYIHTYNFPSFEYNKTGSIPMFSVRELLFNLITANELGLNGLKNGIRSWFYKVSVTEDYSNFDTKPIIVDVIINTVINVLGQAASTPHRALYKILKEK</sequence>
<reference evidence="2 3" key="1">
    <citation type="submission" date="2015-10" db="EMBL/GenBank/DDBJ databases">
        <title>Draft genomes sequences of Candida glabrata isolates 1A, 1B, 2A, 2B, 3A and 3B.</title>
        <authorList>
            <person name="Haavelsrud O.E."/>
            <person name="Gaustad P."/>
        </authorList>
    </citation>
    <scope>NUCLEOTIDE SEQUENCE [LARGE SCALE GENOMIC DNA]</scope>
    <source>
        <strain evidence="2">910700640</strain>
    </source>
</reference>
<evidence type="ECO:0000313" key="3">
    <source>
        <dbReference type="Proteomes" id="UP000054886"/>
    </source>
</evidence>
<gene>
    <name evidence="2" type="ORF">AO440_002277</name>
</gene>
<feature type="chain" id="PRO_5009807306" evidence="1">
    <location>
        <begin position="20"/>
        <end position="346"/>
    </location>
</feature>
<dbReference type="VEuPathDB" id="FungiDB:GWK60_H08877"/>
<dbReference type="VEuPathDB" id="FungiDB:B1J91_H08910g"/>
<evidence type="ECO:0000256" key="1">
    <source>
        <dbReference type="SAM" id="SignalP"/>
    </source>
</evidence>
<feature type="signal peptide" evidence="1">
    <location>
        <begin position="1"/>
        <end position="19"/>
    </location>
</feature>
<dbReference type="VEuPathDB" id="FungiDB:CAGL0H08910g"/>